<reference evidence="10 11" key="1">
    <citation type="submission" date="2020-09" db="EMBL/GenBank/DDBJ databases">
        <title>De no assembly of potato wild relative species, Solanum commersonii.</title>
        <authorList>
            <person name="Cho K."/>
        </authorList>
    </citation>
    <scope>NUCLEOTIDE SEQUENCE [LARGE SCALE GENOMIC DNA]</scope>
    <source>
        <strain evidence="10">LZ3.2</strain>
        <tissue evidence="10">Leaf</tissue>
    </source>
</reference>
<name>A0A9J5YMZ8_SOLCO</name>
<evidence type="ECO:0000256" key="3">
    <source>
        <dbReference type="ARBA" id="ARBA00022741"/>
    </source>
</evidence>
<keyword evidence="5" id="KW-0067">ATP-binding</keyword>
<dbReference type="InterPro" id="IPR044974">
    <property type="entry name" value="Disease_R_plants"/>
</dbReference>
<organism evidence="10 11">
    <name type="scientific">Solanum commersonii</name>
    <name type="common">Commerson's wild potato</name>
    <name type="synonym">Commerson's nightshade</name>
    <dbReference type="NCBI Taxonomy" id="4109"/>
    <lineage>
        <taxon>Eukaryota</taxon>
        <taxon>Viridiplantae</taxon>
        <taxon>Streptophyta</taxon>
        <taxon>Embryophyta</taxon>
        <taxon>Tracheophyta</taxon>
        <taxon>Spermatophyta</taxon>
        <taxon>Magnoliopsida</taxon>
        <taxon>eudicotyledons</taxon>
        <taxon>Gunneridae</taxon>
        <taxon>Pentapetalae</taxon>
        <taxon>asterids</taxon>
        <taxon>lamiids</taxon>
        <taxon>Solanales</taxon>
        <taxon>Solanaceae</taxon>
        <taxon>Solanoideae</taxon>
        <taxon>Solaneae</taxon>
        <taxon>Solanum</taxon>
    </lineage>
</organism>
<dbReference type="GO" id="GO:0005524">
    <property type="term" value="F:ATP binding"/>
    <property type="evidence" value="ECO:0007669"/>
    <property type="project" value="UniProtKB-KW"/>
</dbReference>
<dbReference type="InterPro" id="IPR002182">
    <property type="entry name" value="NB-ARC"/>
</dbReference>
<evidence type="ECO:0000313" key="11">
    <source>
        <dbReference type="Proteomes" id="UP000824120"/>
    </source>
</evidence>
<dbReference type="Pfam" id="PF00931">
    <property type="entry name" value="NB-ARC"/>
    <property type="match status" value="1"/>
</dbReference>
<dbReference type="GO" id="GO:0043531">
    <property type="term" value="F:ADP binding"/>
    <property type="evidence" value="ECO:0007669"/>
    <property type="project" value="InterPro"/>
</dbReference>
<evidence type="ECO:0000259" key="9">
    <source>
        <dbReference type="Pfam" id="PF23559"/>
    </source>
</evidence>
<keyword evidence="6" id="KW-0175">Coiled coil</keyword>
<keyword evidence="2" id="KW-0433">Leucine-rich repeat</keyword>
<sequence length="233" mass="27466">MVTTRIERVATHLQHCGEPYSLRFLTMEESWELLEKKVFQGESCPPDLLEAGLQVAKHCKGLPLVIVLIAGIITKMERQASMWMEIASDLSSYVLGEQSMKVIQSSYDRLEDHLKPCLFYMTLYPEDWMIQVSDLMMLWMAEEFVLHVDKENMEEASRIFLNDLLSRSLVMVSLRDYEVREFCLKKLTEEKFMQLTVPYNPYQHSYSMESRLGVYIHDDLVKQLDHYEYQLDK</sequence>
<evidence type="ECO:0000313" key="10">
    <source>
        <dbReference type="EMBL" id="KAG5601785.1"/>
    </source>
</evidence>
<dbReference type="EMBL" id="JACXVP010000006">
    <property type="protein sequence ID" value="KAG5601785.1"/>
    <property type="molecule type" value="Genomic_DNA"/>
</dbReference>
<comment type="caution">
    <text evidence="10">The sequence shown here is derived from an EMBL/GenBank/DDBJ whole genome shotgun (WGS) entry which is preliminary data.</text>
</comment>
<dbReference type="GO" id="GO:0098542">
    <property type="term" value="P:defense response to other organism"/>
    <property type="evidence" value="ECO:0007669"/>
    <property type="project" value="TreeGrafter"/>
</dbReference>
<evidence type="ECO:0000256" key="4">
    <source>
        <dbReference type="ARBA" id="ARBA00022821"/>
    </source>
</evidence>
<dbReference type="GO" id="GO:0016020">
    <property type="term" value="C:membrane"/>
    <property type="evidence" value="ECO:0007669"/>
    <property type="project" value="UniProtKB-SubCell"/>
</dbReference>
<dbReference type="PANTHER" id="PTHR23155">
    <property type="entry name" value="DISEASE RESISTANCE PROTEIN RP"/>
    <property type="match status" value="1"/>
</dbReference>
<proteinExistence type="predicted"/>
<protein>
    <recommendedName>
        <fullName evidence="12">NB-ARC domain-containing protein</fullName>
    </recommendedName>
</protein>
<evidence type="ECO:0000256" key="6">
    <source>
        <dbReference type="ARBA" id="ARBA00023054"/>
    </source>
</evidence>
<feature type="domain" description="NB-ARC" evidence="8">
    <location>
        <begin position="1"/>
        <end position="43"/>
    </location>
</feature>
<keyword evidence="3" id="KW-0547">Nucleotide-binding</keyword>
<evidence type="ECO:0008006" key="12">
    <source>
        <dbReference type="Google" id="ProtNLM"/>
    </source>
</evidence>
<dbReference type="Pfam" id="PF23559">
    <property type="entry name" value="WHD_DRP"/>
    <property type="match status" value="1"/>
</dbReference>
<dbReference type="InterPro" id="IPR027417">
    <property type="entry name" value="P-loop_NTPase"/>
</dbReference>
<evidence type="ECO:0000256" key="5">
    <source>
        <dbReference type="ARBA" id="ARBA00022840"/>
    </source>
</evidence>
<evidence type="ECO:0000256" key="1">
    <source>
        <dbReference type="ARBA" id="ARBA00004170"/>
    </source>
</evidence>
<dbReference type="SUPFAM" id="SSF52540">
    <property type="entry name" value="P-loop containing nucleoside triphosphate hydrolases"/>
    <property type="match status" value="1"/>
</dbReference>
<accession>A0A9J5YMZ8</accession>
<evidence type="ECO:0000256" key="2">
    <source>
        <dbReference type="ARBA" id="ARBA00022614"/>
    </source>
</evidence>
<dbReference type="AlphaFoldDB" id="A0A9J5YMZ8"/>
<comment type="subcellular location">
    <subcellularLocation>
        <location evidence="1">Membrane</location>
        <topology evidence="1">Peripheral membrane protein</topology>
    </subcellularLocation>
</comment>
<evidence type="ECO:0000256" key="7">
    <source>
        <dbReference type="ARBA" id="ARBA00023136"/>
    </source>
</evidence>
<dbReference type="Gene3D" id="1.10.8.430">
    <property type="entry name" value="Helical domain of apoptotic protease-activating factors"/>
    <property type="match status" value="1"/>
</dbReference>
<dbReference type="Proteomes" id="UP000824120">
    <property type="component" value="Chromosome 6"/>
</dbReference>
<feature type="domain" description="Disease resistance protein winged helix" evidence="9">
    <location>
        <begin position="123"/>
        <end position="177"/>
    </location>
</feature>
<dbReference type="InterPro" id="IPR058922">
    <property type="entry name" value="WHD_DRP"/>
</dbReference>
<gene>
    <name evidence="10" type="ORF">H5410_033155</name>
</gene>
<evidence type="ECO:0000259" key="8">
    <source>
        <dbReference type="Pfam" id="PF00931"/>
    </source>
</evidence>
<keyword evidence="7" id="KW-0472">Membrane</keyword>
<keyword evidence="4" id="KW-0611">Plant defense</keyword>
<dbReference type="InterPro" id="IPR042197">
    <property type="entry name" value="Apaf_helical"/>
</dbReference>
<keyword evidence="11" id="KW-1185">Reference proteome</keyword>
<dbReference type="OrthoDB" id="1250710at2759"/>
<dbReference type="PANTHER" id="PTHR23155:SF1228">
    <property type="entry name" value="NB-ARC DOMAIN CONTAINING PROTEIN, EXPRESSED"/>
    <property type="match status" value="1"/>
</dbReference>